<dbReference type="EMBL" id="CP081674">
    <property type="protein sequence ID" value="QZH69434.1"/>
    <property type="molecule type" value="Genomic_DNA"/>
</dbReference>
<dbReference type="Proteomes" id="UP000825598">
    <property type="component" value="Plasmid unnamed1"/>
</dbReference>
<evidence type="ECO:0000313" key="2">
    <source>
        <dbReference type="Proteomes" id="UP000825598"/>
    </source>
</evidence>
<reference evidence="1" key="1">
    <citation type="submission" date="2021-07" db="EMBL/GenBank/DDBJ databases">
        <title>Complete Genome Sequences of Mycobacterium farcinogenes Isolated from Clinical Specimens from Patients in Thailand.</title>
        <authorList>
            <person name="Sodsai P."/>
        </authorList>
    </citation>
    <scope>NUCLEOTIDE SEQUENCE</scope>
    <source>
        <strain evidence="1">BKK/CU-MFGFA-001</strain>
    </source>
</reference>
<protein>
    <submittedName>
        <fullName evidence="1">NAD(P)H-binding protein</fullName>
    </submittedName>
</protein>
<proteinExistence type="predicted"/>
<organism evidence="1 2">
    <name type="scientific">Mycolicibacterium farcinogenes</name>
    <name type="common">Mycobacterium farcinogenes</name>
    <dbReference type="NCBI Taxonomy" id="1802"/>
    <lineage>
        <taxon>Bacteria</taxon>
        <taxon>Bacillati</taxon>
        <taxon>Actinomycetota</taxon>
        <taxon>Actinomycetes</taxon>
        <taxon>Mycobacteriales</taxon>
        <taxon>Mycobacteriaceae</taxon>
        <taxon>Mycolicibacterium</taxon>
    </lineage>
</organism>
<evidence type="ECO:0000313" key="1">
    <source>
        <dbReference type="EMBL" id="QZH69434.1"/>
    </source>
</evidence>
<keyword evidence="2" id="KW-1185">Reference proteome</keyword>
<keyword evidence="1" id="KW-0614">Plasmid</keyword>
<sequence>MRILVTGITGLGGHFAPHLVAAGHDVIGLSRAPERVGVDIPVIGGDATRPEDLDRALDGVEIAYFMIHSLEQGNTDGFAARDRLIAHNFATAARKAGVRRVIYFGVPPIAQAGHTSAHVRSRLEVEDILTAATPESVAVGAFTIVTARSRSFRVLLNLLAASPVVPLPPWRHHVTQPMDARDVFACLIAAATHPDIGGRRLRIGGPELMSWNTLLRRLAAHMNLRRLFVPTPFDVPPVASKALTTFNGGNPALLLPLLETINAGDITIADNGADTLGVTLHPIQQTLSEAVIEFNNGSWRATEGQPSEPVRTYIV</sequence>
<gene>
    <name evidence="1" type="ORF">K6L26_30325</name>
</gene>
<geneLocation type="plasmid" evidence="1 2">
    <name>unnamed1</name>
</geneLocation>
<name>A0ACD1FQV1_MYCFR</name>
<accession>A0ACD1FQV1</accession>